<evidence type="ECO:0000256" key="1">
    <source>
        <dbReference type="SAM" id="MobiDB-lite"/>
    </source>
</evidence>
<dbReference type="EMBL" id="CAXDID020000256">
    <property type="protein sequence ID" value="CAL6065729.1"/>
    <property type="molecule type" value="Genomic_DNA"/>
</dbReference>
<protein>
    <submittedName>
        <fullName evidence="3">Hypothetical_protein</fullName>
    </submittedName>
</protein>
<comment type="caution">
    <text evidence="2">The sequence shown here is derived from an EMBL/GenBank/DDBJ whole genome shotgun (WGS) entry which is preliminary data.</text>
</comment>
<proteinExistence type="predicted"/>
<dbReference type="Proteomes" id="UP001642409">
    <property type="component" value="Unassembled WGS sequence"/>
</dbReference>
<dbReference type="AlphaFoldDB" id="A0AA86UA26"/>
<name>A0AA86UA26_9EUKA</name>
<sequence length="141" mass="15892">MMTDNTIQMIQVKSWFPSFSKYINSSINLTKVTTSSVYAHSIHQPKGSSSVWKRTFRMQSEDQTSQNIVYSFANQTSPMNISPRIQTQSPVQQRTSIQPSPTLSPAQSYAKPERRSQSSPLKFKRPSPPSRPRSASSSTSF</sequence>
<dbReference type="EMBL" id="CATOUU010000773">
    <property type="protein sequence ID" value="CAI9947184.1"/>
    <property type="molecule type" value="Genomic_DNA"/>
</dbReference>
<evidence type="ECO:0000313" key="2">
    <source>
        <dbReference type="EMBL" id="CAI9947184.1"/>
    </source>
</evidence>
<feature type="compositionally biased region" description="Polar residues" evidence="1">
    <location>
        <begin position="73"/>
        <end position="107"/>
    </location>
</feature>
<accession>A0AA86UA26</accession>
<feature type="compositionally biased region" description="Low complexity" evidence="1">
    <location>
        <begin position="132"/>
        <end position="141"/>
    </location>
</feature>
<gene>
    <name evidence="2" type="ORF">HINF_LOCUS34829</name>
    <name evidence="3" type="ORF">HINF_LOCUS51982</name>
</gene>
<reference evidence="2" key="1">
    <citation type="submission" date="2023-06" db="EMBL/GenBank/DDBJ databases">
        <authorList>
            <person name="Kurt Z."/>
        </authorList>
    </citation>
    <scope>NUCLEOTIDE SEQUENCE</scope>
</reference>
<evidence type="ECO:0000313" key="4">
    <source>
        <dbReference type="Proteomes" id="UP001642409"/>
    </source>
</evidence>
<evidence type="ECO:0000313" key="3">
    <source>
        <dbReference type="EMBL" id="CAL6065729.1"/>
    </source>
</evidence>
<feature type="region of interest" description="Disordered" evidence="1">
    <location>
        <begin position="73"/>
        <end position="141"/>
    </location>
</feature>
<reference evidence="3 4" key="2">
    <citation type="submission" date="2024-07" db="EMBL/GenBank/DDBJ databases">
        <authorList>
            <person name="Akdeniz Z."/>
        </authorList>
    </citation>
    <scope>NUCLEOTIDE SEQUENCE [LARGE SCALE GENOMIC DNA]</scope>
</reference>
<keyword evidence="4" id="KW-1185">Reference proteome</keyword>
<organism evidence="2">
    <name type="scientific">Hexamita inflata</name>
    <dbReference type="NCBI Taxonomy" id="28002"/>
    <lineage>
        <taxon>Eukaryota</taxon>
        <taxon>Metamonada</taxon>
        <taxon>Diplomonadida</taxon>
        <taxon>Hexamitidae</taxon>
        <taxon>Hexamitinae</taxon>
        <taxon>Hexamita</taxon>
    </lineage>
</organism>